<dbReference type="PANTHER" id="PTHR12197">
    <property type="entry name" value="HISTONE-LYSINE N-METHYLTRANSFERASE SMYD"/>
    <property type="match status" value="1"/>
</dbReference>
<dbReference type="Pfam" id="PF01753">
    <property type="entry name" value="zf-MYND"/>
    <property type="match status" value="1"/>
</dbReference>
<accession>A0AAD5S056</accession>
<reference evidence="5" key="1">
    <citation type="submission" date="2020-05" db="EMBL/GenBank/DDBJ databases">
        <title>Phylogenomic resolution of chytrid fungi.</title>
        <authorList>
            <person name="Stajich J.E."/>
            <person name="Amses K."/>
            <person name="Simmons R."/>
            <person name="Seto K."/>
            <person name="Myers J."/>
            <person name="Bonds A."/>
            <person name="Quandt C.A."/>
            <person name="Barry K."/>
            <person name="Liu P."/>
            <person name="Grigoriev I."/>
            <person name="Longcore J.E."/>
            <person name="James T.Y."/>
        </authorList>
    </citation>
    <scope>NUCLEOTIDE SEQUENCE</scope>
    <source>
        <strain evidence="5">JEL0318</strain>
    </source>
</reference>
<dbReference type="InterPro" id="IPR046341">
    <property type="entry name" value="SET_dom_sf"/>
</dbReference>
<dbReference type="CDD" id="cd20071">
    <property type="entry name" value="SET_SMYD"/>
    <property type="match status" value="1"/>
</dbReference>
<dbReference type="EMBL" id="JADGJD010002701">
    <property type="protein sequence ID" value="KAJ3029561.1"/>
    <property type="molecule type" value="Genomic_DNA"/>
</dbReference>
<dbReference type="Gene3D" id="1.10.220.160">
    <property type="match status" value="1"/>
</dbReference>
<dbReference type="InterPro" id="IPR002893">
    <property type="entry name" value="Znf_MYND"/>
</dbReference>
<evidence type="ECO:0000256" key="3">
    <source>
        <dbReference type="ARBA" id="ARBA00022833"/>
    </source>
</evidence>
<feature type="domain" description="SET" evidence="4">
    <location>
        <begin position="24"/>
        <end position="302"/>
    </location>
</feature>
<protein>
    <recommendedName>
        <fullName evidence="4">SET domain-containing protein</fullName>
    </recommendedName>
</protein>
<dbReference type="AlphaFoldDB" id="A0AAD5S056"/>
<evidence type="ECO:0000256" key="1">
    <source>
        <dbReference type="ARBA" id="ARBA00022723"/>
    </source>
</evidence>
<dbReference type="SUPFAM" id="SSF144232">
    <property type="entry name" value="HIT/MYND zinc finger-like"/>
    <property type="match status" value="1"/>
</dbReference>
<feature type="non-terminal residue" evidence="5">
    <location>
        <position position="305"/>
    </location>
</feature>
<dbReference type="GO" id="GO:0008270">
    <property type="term" value="F:zinc ion binding"/>
    <property type="evidence" value="ECO:0007669"/>
    <property type="project" value="UniProtKB-KW"/>
</dbReference>
<organism evidence="5 6">
    <name type="scientific">Rhizophlyctis rosea</name>
    <dbReference type="NCBI Taxonomy" id="64517"/>
    <lineage>
        <taxon>Eukaryota</taxon>
        <taxon>Fungi</taxon>
        <taxon>Fungi incertae sedis</taxon>
        <taxon>Chytridiomycota</taxon>
        <taxon>Chytridiomycota incertae sedis</taxon>
        <taxon>Chytridiomycetes</taxon>
        <taxon>Rhizophlyctidales</taxon>
        <taxon>Rhizophlyctidaceae</taxon>
        <taxon>Rhizophlyctis</taxon>
    </lineage>
</organism>
<name>A0AAD5S056_9FUNG</name>
<keyword evidence="2" id="KW-0863">Zinc-finger</keyword>
<dbReference type="Gene3D" id="6.10.140.2220">
    <property type="match status" value="1"/>
</dbReference>
<evidence type="ECO:0000313" key="6">
    <source>
        <dbReference type="Proteomes" id="UP001212841"/>
    </source>
</evidence>
<dbReference type="SMART" id="SM00317">
    <property type="entry name" value="SET"/>
    <property type="match status" value="1"/>
</dbReference>
<dbReference type="PANTHER" id="PTHR12197:SF282">
    <property type="entry name" value="SET DOMAIN-CONTAINING PROTEIN"/>
    <property type="match status" value="1"/>
</dbReference>
<dbReference type="PROSITE" id="PS50280">
    <property type="entry name" value="SET"/>
    <property type="match status" value="1"/>
</dbReference>
<dbReference type="Proteomes" id="UP001212841">
    <property type="component" value="Unassembled WGS sequence"/>
</dbReference>
<proteinExistence type="predicted"/>
<gene>
    <name evidence="5" type="ORF">HK097_005777</name>
</gene>
<keyword evidence="3" id="KW-0862">Zinc</keyword>
<dbReference type="Pfam" id="PF00856">
    <property type="entry name" value="SET"/>
    <property type="match status" value="1"/>
</dbReference>
<keyword evidence="1" id="KW-0479">Metal-binding</keyword>
<keyword evidence="6" id="KW-1185">Reference proteome</keyword>
<dbReference type="InterPro" id="IPR001214">
    <property type="entry name" value="SET_dom"/>
</dbReference>
<evidence type="ECO:0000259" key="4">
    <source>
        <dbReference type="PROSITE" id="PS50280"/>
    </source>
</evidence>
<dbReference type="SUPFAM" id="SSF82199">
    <property type="entry name" value="SET domain"/>
    <property type="match status" value="1"/>
</dbReference>
<dbReference type="Gene3D" id="2.170.270.10">
    <property type="entry name" value="SET domain"/>
    <property type="match status" value="1"/>
</dbReference>
<evidence type="ECO:0000313" key="5">
    <source>
        <dbReference type="EMBL" id="KAJ3029561.1"/>
    </source>
</evidence>
<comment type="caution">
    <text evidence="5">The sequence shown here is derived from an EMBL/GenBank/DDBJ whole genome shotgun (WGS) entry which is preliminary data.</text>
</comment>
<evidence type="ECO:0000256" key="2">
    <source>
        <dbReference type="ARBA" id="ARBA00022771"/>
    </source>
</evidence>
<dbReference type="InterPro" id="IPR050869">
    <property type="entry name" value="H3K4_H4K5_MeTrfase"/>
</dbReference>
<sequence length="305" mass="33482">MSAGDKRDRALEKKRRYLRLLEGFPVKLIATKAKGRHLVASKPLEPGTTVIHETASAYAILKSYIDELCYTCLHPLPEAPPSSDTNSSSTPFGPTRHSQFKKQFECQNCRSQIYYCSPECRTKDAPRHSLECDILKDLPGTAAANSVDYGLMRLVLAILVRRAMDGNEDLKEEANGNTSHRPPTPYTCVKDLLSHKSSSKPSWLSAVEAGAEDLAFQLSPSLSTSVDEIVTLSCQINSNSHGIRDPLGNTNADIAVGLFPLVAMLNHSCLPNCAYVGVGHGQMLVRTLREVEEGEELCVSYVDLY</sequence>